<reference evidence="1" key="1">
    <citation type="journal article" date="2023" name="Mol. Biol. Evol.">
        <title>Third-Generation Sequencing Reveals the Adaptive Role of the Epigenome in Three Deep-Sea Polychaetes.</title>
        <authorList>
            <person name="Perez M."/>
            <person name="Aroh O."/>
            <person name="Sun Y."/>
            <person name="Lan Y."/>
            <person name="Juniper S.K."/>
            <person name="Young C.R."/>
            <person name="Angers B."/>
            <person name="Qian P.Y."/>
        </authorList>
    </citation>
    <scope>NUCLEOTIDE SEQUENCE</scope>
    <source>
        <strain evidence="1">P08H-3</strain>
    </source>
</reference>
<comment type="caution">
    <text evidence="1">The sequence shown here is derived from an EMBL/GenBank/DDBJ whole genome shotgun (WGS) entry which is preliminary data.</text>
</comment>
<dbReference type="EMBL" id="JAODUP010001174">
    <property type="protein sequence ID" value="KAK2141041.1"/>
    <property type="molecule type" value="Genomic_DNA"/>
</dbReference>
<name>A0AAD9MRD7_9ANNE</name>
<sequence>MLIVVVGTLKREHNGHNGLVDCGSPKLNGSPKLHNPRAIKLLSELQLLLDDTDDRWRVYRQLKPETQRFFQHWMAECGNDKVSESAVEAFGRI</sequence>
<proteinExistence type="predicted"/>
<evidence type="ECO:0000313" key="1">
    <source>
        <dbReference type="EMBL" id="KAK2141041.1"/>
    </source>
</evidence>
<protein>
    <submittedName>
        <fullName evidence="1">Uncharacterized protein</fullName>
    </submittedName>
</protein>
<dbReference type="AlphaFoldDB" id="A0AAD9MRD7"/>
<dbReference type="Proteomes" id="UP001208570">
    <property type="component" value="Unassembled WGS sequence"/>
</dbReference>
<accession>A0AAD9MRD7</accession>
<keyword evidence="2" id="KW-1185">Reference proteome</keyword>
<evidence type="ECO:0000313" key="2">
    <source>
        <dbReference type="Proteomes" id="UP001208570"/>
    </source>
</evidence>
<gene>
    <name evidence="1" type="ORF">LSH36_1175g00001</name>
</gene>
<organism evidence="1 2">
    <name type="scientific">Paralvinella palmiformis</name>
    <dbReference type="NCBI Taxonomy" id="53620"/>
    <lineage>
        <taxon>Eukaryota</taxon>
        <taxon>Metazoa</taxon>
        <taxon>Spiralia</taxon>
        <taxon>Lophotrochozoa</taxon>
        <taxon>Annelida</taxon>
        <taxon>Polychaeta</taxon>
        <taxon>Sedentaria</taxon>
        <taxon>Canalipalpata</taxon>
        <taxon>Terebellida</taxon>
        <taxon>Terebelliformia</taxon>
        <taxon>Alvinellidae</taxon>
        <taxon>Paralvinella</taxon>
    </lineage>
</organism>